<protein>
    <recommendedName>
        <fullName evidence="7">Ribosomal RNA small subunit methyltransferase A</fullName>
        <ecNumber evidence="7">2.1.1.182</ecNumber>
    </recommendedName>
    <alternativeName>
        <fullName evidence="7">16S rRNA (adenine(1518)-N(6)/adenine(1519)-N(6))-dimethyltransferase</fullName>
    </alternativeName>
    <alternativeName>
        <fullName evidence="7">16S rRNA dimethyladenosine transferase</fullName>
    </alternativeName>
    <alternativeName>
        <fullName evidence="7">16S rRNA dimethylase</fullName>
    </alternativeName>
    <alternativeName>
        <fullName evidence="7">S-adenosylmethionine-6-N', N'-adenosyl(rRNA) dimethyltransferase</fullName>
    </alternativeName>
</protein>
<dbReference type="InterPro" id="IPR029063">
    <property type="entry name" value="SAM-dependent_MTases_sf"/>
</dbReference>
<gene>
    <name evidence="7 10" type="primary">rsmA</name>
    <name evidence="7" type="synonym">ksgA</name>
    <name evidence="10" type="ORF">dnl_61630</name>
</gene>
<keyword evidence="2 7" id="KW-0698">rRNA processing</keyword>
<dbReference type="SMART" id="SM00650">
    <property type="entry name" value="rADc"/>
    <property type="match status" value="1"/>
</dbReference>
<dbReference type="CDD" id="cd02440">
    <property type="entry name" value="AdoMet_MTases"/>
    <property type="match status" value="1"/>
</dbReference>
<feature type="binding site" evidence="7 8">
    <location>
        <position position="22"/>
    </location>
    <ligand>
        <name>S-adenosyl-L-methionine</name>
        <dbReference type="ChEBI" id="CHEBI:59789"/>
    </ligand>
</feature>
<dbReference type="GO" id="GO:0005829">
    <property type="term" value="C:cytosol"/>
    <property type="evidence" value="ECO:0007669"/>
    <property type="project" value="TreeGrafter"/>
</dbReference>
<dbReference type="PROSITE" id="PS51689">
    <property type="entry name" value="SAM_RNA_A_N6_MT"/>
    <property type="match status" value="1"/>
</dbReference>
<keyword evidence="4 7" id="KW-0808">Transferase</keyword>
<dbReference type="InterPro" id="IPR001737">
    <property type="entry name" value="KsgA/Erm"/>
</dbReference>
<sequence>MTSPRTLLKIWNLHPKKQFGQNFLSEPSTSKMIISRSNISPDDIILEIGAGLGALTIPAAGVAKQVYALDKDHQLIALLKTELLAQNLLNIELMEQDILKFDFQAFVNKKNINQKLVVMGNLPYNISSQVLVQLIQSRKHVTRAVLMFQKELALRIMANPGVKDYGRITAMLKYCSDIKPLATIKAPMFFPKPKVDSEVVEICFKETPEYPADDEAFLFKVIKAAFGKRRKTLKNALSGSELAISADTSIKALEQAEIDPVRRAETLTIREFVNLSHTLSANILK</sequence>
<keyword evidence="11" id="KW-1185">Reference proteome</keyword>
<name>A0A975BEB2_9BACT</name>
<evidence type="ECO:0000256" key="3">
    <source>
        <dbReference type="ARBA" id="ARBA00022603"/>
    </source>
</evidence>
<dbReference type="KEGG" id="dli:dnl_61630"/>
<keyword evidence="6 7" id="KW-0694">RNA-binding</keyword>
<feature type="binding site" evidence="7 8">
    <location>
        <position position="49"/>
    </location>
    <ligand>
        <name>S-adenosyl-L-methionine</name>
        <dbReference type="ChEBI" id="CHEBI:59789"/>
    </ligand>
</feature>
<feature type="binding site" evidence="7 8">
    <location>
        <position position="97"/>
    </location>
    <ligand>
        <name>S-adenosyl-L-methionine</name>
        <dbReference type="ChEBI" id="CHEBI:59789"/>
    </ligand>
</feature>
<evidence type="ECO:0000256" key="7">
    <source>
        <dbReference type="HAMAP-Rule" id="MF_00607"/>
    </source>
</evidence>
<comment type="caution">
    <text evidence="7">Lacks conserved residue(s) required for the propagation of feature annotation.</text>
</comment>
<dbReference type="AlphaFoldDB" id="A0A975BEB2"/>
<dbReference type="Gene3D" id="1.10.8.100">
    <property type="entry name" value="Ribosomal RNA adenine dimethylase-like, domain 2"/>
    <property type="match status" value="1"/>
</dbReference>
<dbReference type="NCBIfam" id="TIGR00755">
    <property type="entry name" value="ksgA"/>
    <property type="match status" value="1"/>
</dbReference>
<evidence type="ECO:0000256" key="6">
    <source>
        <dbReference type="ARBA" id="ARBA00022884"/>
    </source>
</evidence>
<evidence type="ECO:0000313" key="10">
    <source>
        <dbReference type="EMBL" id="QTA83748.1"/>
    </source>
</evidence>
<evidence type="ECO:0000256" key="2">
    <source>
        <dbReference type="ARBA" id="ARBA00022552"/>
    </source>
</evidence>
<comment type="subcellular location">
    <subcellularLocation>
        <location evidence="7">Cytoplasm</location>
    </subcellularLocation>
</comment>
<feature type="binding site" evidence="8">
    <location>
        <position position="70"/>
    </location>
    <ligand>
        <name>S-adenosyl-L-methionine</name>
        <dbReference type="ChEBI" id="CHEBI:59789"/>
    </ligand>
</feature>
<evidence type="ECO:0000256" key="8">
    <source>
        <dbReference type="PROSITE-ProRule" id="PRU01026"/>
    </source>
</evidence>
<feature type="domain" description="Ribosomal RNA adenine methylase transferase N-terminal" evidence="9">
    <location>
        <begin position="29"/>
        <end position="206"/>
    </location>
</feature>
<dbReference type="RefSeq" id="WP_207689549.1">
    <property type="nucleotide sequence ID" value="NZ_CP061799.1"/>
</dbReference>
<dbReference type="HAMAP" id="MF_00607">
    <property type="entry name" value="16SrRNA_methyltr_A"/>
    <property type="match status" value="1"/>
</dbReference>
<dbReference type="InterPro" id="IPR023165">
    <property type="entry name" value="rRNA_Ade_diMease-like_C"/>
</dbReference>
<organism evidence="10 11">
    <name type="scientific">Desulfonema limicola</name>
    <dbReference type="NCBI Taxonomy" id="45656"/>
    <lineage>
        <taxon>Bacteria</taxon>
        <taxon>Pseudomonadati</taxon>
        <taxon>Thermodesulfobacteriota</taxon>
        <taxon>Desulfobacteria</taxon>
        <taxon>Desulfobacterales</taxon>
        <taxon>Desulfococcaceae</taxon>
        <taxon>Desulfonema</taxon>
    </lineage>
</organism>
<dbReference type="EC" id="2.1.1.182" evidence="7"/>
<reference evidence="10" key="1">
    <citation type="journal article" date="2021" name="Microb. Physiol.">
        <title>Proteogenomic Insights into the Physiology of Marine, Sulfate-Reducing, Filamentous Desulfonema limicola and Desulfonema magnum.</title>
        <authorList>
            <person name="Schnaars V."/>
            <person name="Wohlbrand L."/>
            <person name="Scheve S."/>
            <person name="Hinrichs C."/>
            <person name="Reinhardt R."/>
            <person name="Rabus R."/>
        </authorList>
    </citation>
    <scope>NUCLEOTIDE SEQUENCE</scope>
    <source>
        <strain evidence="10">5ac10</strain>
    </source>
</reference>
<dbReference type="GO" id="GO:0003723">
    <property type="term" value="F:RNA binding"/>
    <property type="evidence" value="ECO:0007669"/>
    <property type="project" value="UniProtKB-UniRule"/>
</dbReference>
<keyword evidence="1 7" id="KW-0963">Cytoplasm</keyword>
<dbReference type="PANTHER" id="PTHR11727">
    <property type="entry name" value="DIMETHYLADENOSINE TRANSFERASE"/>
    <property type="match status" value="1"/>
</dbReference>
<dbReference type="GO" id="GO:0052908">
    <property type="term" value="F:16S rRNA (adenine(1518)-N(6)/adenine(1519)-N(6))-dimethyltransferase activity"/>
    <property type="evidence" value="ECO:0007669"/>
    <property type="project" value="UniProtKB-EC"/>
</dbReference>
<evidence type="ECO:0000256" key="5">
    <source>
        <dbReference type="ARBA" id="ARBA00022691"/>
    </source>
</evidence>
<keyword evidence="5 7" id="KW-0949">S-adenosyl-L-methionine</keyword>
<dbReference type="Gene3D" id="3.40.50.150">
    <property type="entry name" value="Vaccinia Virus protein VP39"/>
    <property type="match status" value="1"/>
</dbReference>
<comment type="similarity">
    <text evidence="7">Belongs to the class I-like SAM-binding methyltransferase superfamily. rRNA adenine N(6)-methyltransferase family. RsmA subfamily.</text>
</comment>
<dbReference type="PANTHER" id="PTHR11727:SF7">
    <property type="entry name" value="DIMETHYLADENOSINE TRANSFERASE-RELATED"/>
    <property type="match status" value="1"/>
</dbReference>
<evidence type="ECO:0000256" key="1">
    <source>
        <dbReference type="ARBA" id="ARBA00022490"/>
    </source>
</evidence>
<feature type="binding site" evidence="7 8">
    <location>
        <position position="24"/>
    </location>
    <ligand>
        <name>S-adenosyl-L-methionine</name>
        <dbReference type="ChEBI" id="CHEBI:59789"/>
    </ligand>
</feature>
<accession>A0A975BEB2</accession>
<evidence type="ECO:0000313" key="11">
    <source>
        <dbReference type="Proteomes" id="UP000663720"/>
    </source>
</evidence>
<keyword evidence="3 7" id="KW-0489">Methyltransferase</keyword>
<comment type="catalytic activity">
    <reaction evidence="7">
        <text>adenosine(1518)/adenosine(1519) in 16S rRNA + 4 S-adenosyl-L-methionine = N(6)-dimethyladenosine(1518)/N(6)-dimethyladenosine(1519) in 16S rRNA + 4 S-adenosyl-L-homocysteine + 4 H(+)</text>
        <dbReference type="Rhea" id="RHEA:19609"/>
        <dbReference type="Rhea" id="RHEA-COMP:10232"/>
        <dbReference type="Rhea" id="RHEA-COMP:10233"/>
        <dbReference type="ChEBI" id="CHEBI:15378"/>
        <dbReference type="ChEBI" id="CHEBI:57856"/>
        <dbReference type="ChEBI" id="CHEBI:59789"/>
        <dbReference type="ChEBI" id="CHEBI:74411"/>
        <dbReference type="ChEBI" id="CHEBI:74493"/>
        <dbReference type="EC" id="2.1.1.182"/>
    </reaction>
</comment>
<comment type="function">
    <text evidence="7">Specifically dimethylates two adjacent adenosines (A1518 and A1519) in the loop of a conserved hairpin near the 3'-end of 16S rRNA in the 30S particle. May play a critical role in biogenesis of 30S subunits.</text>
</comment>
<dbReference type="Pfam" id="PF00398">
    <property type="entry name" value="RrnaAD"/>
    <property type="match status" value="1"/>
</dbReference>
<dbReference type="Proteomes" id="UP000663720">
    <property type="component" value="Chromosome"/>
</dbReference>
<dbReference type="SUPFAM" id="SSF53335">
    <property type="entry name" value="S-adenosyl-L-methionine-dependent methyltransferases"/>
    <property type="match status" value="1"/>
</dbReference>
<dbReference type="EMBL" id="CP061799">
    <property type="protein sequence ID" value="QTA83748.1"/>
    <property type="molecule type" value="Genomic_DNA"/>
</dbReference>
<dbReference type="InterPro" id="IPR011530">
    <property type="entry name" value="rRNA_adenine_dimethylase"/>
</dbReference>
<proteinExistence type="inferred from homology"/>
<evidence type="ECO:0000259" key="9">
    <source>
        <dbReference type="SMART" id="SM00650"/>
    </source>
</evidence>
<feature type="binding site" evidence="7 8">
    <location>
        <position position="121"/>
    </location>
    <ligand>
        <name>S-adenosyl-L-methionine</name>
        <dbReference type="ChEBI" id="CHEBI:59789"/>
    </ligand>
</feature>
<evidence type="ECO:0000256" key="4">
    <source>
        <dbReference type="ARBA" id="ARBA00022679"/>
    </source>
</evidence>
<dbReference type="InterPro" id="IPR020598">
    <property type="entry name" value="rRNA_Ade_methylase_Trfase_N"/>
</dbReference>